<evidence type="ECO:0000259" key="4">
    <source>
        <dbReference type="PROSITE" id="PS51161"/>
    </source>
</evidence>
<accession>A0A2T5YFY9</accession>
<dbReference type="InterPro" id="IPR005144">
    <property type="entry name" value="ATP-cone_dom"/>
</dbReference>
<dbReference type="CDD" id="cd22308">
    <property type="entry name" value="Af1548-like"/>
    <property type="match status" value="1"/>
</dbReference>
<dbReference type="Gene3D" id="3.40.1350.10">
    <property type="match status" value="1"/>
</dbReference>
<organism evidence="5 6">
    <name type="scientific">Pontibacter mucosus</name>
    <dbReference type="NCBI Taxonomy" id="1649266"/>
    <lineage>
        <taxon>Bacteria</taxon>
        <taxon>Pseudomonadati</taxon>
        <taxon>Bacteroidota</taxon>
        <taxon>Cytophagia</taxon>
        <taxon>Cytophagales</taxon>
        <taxon>Hymenobacteraceae</taxon>
        <taxon>Pontibacter</taxon>
    </lineage>
</organism>
<evidence type="ECO:0000313" key="6">
    <source>
        <dbReference type="Proteomes" id="UP000244225"/>
    </source>
</evidence>
<keyword evidence="1 3" id="KW-0547">Nucleotide-binding</keyword>
<proteinExistence type="predicted"/>
<dbReference type="GO" id="GO:0005524">
    <property type="term" value="F:ATP binding"/>
    <property type="evidence" value="ECO:0007669"/>
    <property type="project" value="UniProtKB-UniRule"/>
</dbReference>
<dbReference type="InterPro" id="IPR011856">
    <property type="entry name" value="tRNA_endonuc-like_dom_sf"/>
</dbReference>
<sequence>MAEITDKIEVVKSSGEVVPFSLRKLTSSLRRSGADPAMVEEVLRQLEPSLYEGISTKKIYRLAYAILKKLSKSTAARYSLKRGIMELGPSGFPFEKFIAEILNSQGYSTRIGEFINGHCVRHEIDIVATKEGRTYMIECKFHNLLGTKSDVKVPMYIHSRFKDVEKVELTGNEFDVRFHQGWVVTNTRFTDDAIRYGTCMNMHLVGWDFPAKGSLKDLTDVFELYPLTCLTTLTKAEKQHLLEQNLVLCKELLSNESLLLKAGIRHHRLDGIMQEVRSLCGHTQV</sequence>
<dbReference type="EMBL" id="QBKI01000006">
    <property type="protein sequence ID" value="PTX18243.1"/>
    <property type="molecule type" value="Genomic_DNA"/>
</dbReference>
<dbReference type="GO" id="GO:0004519">
    <property type="term" value="F:endonuclease activity"/>
    <property type="evidence" value="ECO:0007669"/>
    <property type="project" value="InterPro"/>
</dbReference>
<dbReference type="PROSITE" id="PS51161">
    <property type="entry name" value="ATP_CONE"/>
    <property type="match status" value="1"/>
</dbReference>
<dbReference type="InterPro" id="IPR011335">
    <property type="entry name" value="Restrct_endonuc-II-like"/>
</dbReference>
<comment type="caution">
    <text evidence="5">The sequence shown here is derived from an EMBL/GenBank/DDBJ whole genome shotgun (WGS) entry which is preliminary data.</text>
</comment>
<dbReference type="GO" id="GO:0003677">
    <property type="term" value="F:DNA binding"/>
    <property type="evidence" value="ECO:0007669"/>
    <property type="project" value="InterPro"/>
</dbReference>
<name>A0A2T5YFY9_9BACT</name>
<dbReference type="RefSeq" id="WP_108212126.1">
    <property type="nucleotide sequence ID" value="NZ_QBKI01000006.1"/>
</dbReference>
<dbReference type="Proteomes" id="UP000244225">
    <property type="component" value="Unassembled WGS sequence"/>
</dbReference>
<dbReference type="AlphaFoldDB" id="A0A2T5YFY9"/>
<feature type="domain" description="ATP-cone" evidence="4">
    <location>
        <begin position="8"/>
        <end position="89"/>
    </location>
</feature>
<dbReference type="Pfam" id="PF04471">
    <property type="entry name" value="Mrr_cat"/>
    <property type="match status" value="1"/>
</dbReference>
<dbReference type="SUPFAM" id="SSF52980">
    <property type="entry name" value="Restriction endonuclease-like"/>
    <property type="match status" value="1"/>
</dbReference>
<evidence type="ECO:0000256" key="2">
    <source>
        <dbReference type="ARBA" id="ARBA00022840"/>
    </source>
</evidence>
<dbReference type="OrthoDB" id="320396at2"/>
<keyword evidence="2 3" id="KW-0067">ATP-binding</keyword>
<evidence type="ECO:0000256" key="3">
    <source>
        <dbReference type="PROSITE-ProRule" id="PRU00492"/>
    </source>
</evidence>
<evidence type="ECO:0000256" key="1">
    <source>
        <dbReference type="ARBA" id="ARBA00022741"/>
    </source>
</evidence>
<dbReference type="InterPro" id="IPR007560">
    <property type="entry name" value="Restrct_endonuc_IV_Mrr"/>
</dbReference>
<keyword evidence="6" id="KW-1185">Reference proteome</keyword>
<dbReference type="Pfam" id="PF03477">
    <property type="entry name" value="ATP-cone"/>
    <property type="match status" value="1"/>
</dbReference>
<protein>
    <submittedName>
        <fullName evidence="5">ATP cone domain-containing protein</fullName>
    </submittedName>
</protein>
<reference evidence="5 6" key="1">
    <citation type="submission" date="2018-04" db="EMBL/GenBank/DDBJ databases">
        <title>Genomic Encyclopedia of Archaeal and Bacterial Type Strains, Phase II (KMG-II): from individual species to whole genera.</title>
        <authorList>
            <person name="Goeker M."/>
        </authorList>
    </citation>
    <scope>NUCLEOTIDE SEQUENCE [LARGE SCALE GENOMIC DNA]</scope>
    <source>
        <strain evidence="5 6">DSM 100162</strain>
    </source>
</reference>
<dbReference type="GO" id="GO:0009307">
    <property type="term" value="P:DNA restriction-modification system"/>
    <property type="evidence" value="ECO:0007669"/>
    <property type="project" value="InterPro"/>
</dbReference>
<evidence type="ECO:0000313" key="5">
    <source>
        <dbReference type="EMBL" id="PTX18243.1"/>
    </source>
</evidence>
<gene>
    <name evidence="5" type="ORF">C8N40_10642</name>
</gene>